<dbReference type="RefSeq" id="WP_088076089.1">
    <property type="nucleotide sequence ID" value="NZ_JAHQCR010000045.1"/>
</dbReference>
<evidence type="ECO:0000259" key="2">
    <source>
        <dbReference type="Pfam" id="PF14341"/>
    </source>
</evidence>
<reference evidence="4 5" key="1">
    <citation type="submission" date="2021-06" db="EMBL/GenBank/DDBJ databases">
        <title>Bacillus sp. RD4P76, an endophyte from a halophyte.</title>
        <authorList>
            <person name="Sun J.-Q."/>
        </authorList>
    </citation>
    <scope>NUCLEOTIDE SEQUENCE [LARGE SCALE GENOMIC DNA]</scope>
    <source>
        <strain evidence="4 5">JCM 17098</strain>
    </source>
</reference>
<protein>
    <submittedName>
        <fullName evidence="4">Pilus assembly PilX N-terminal domain-containing protein</fullName>
    </submittedName>
</protein>
<sequence>MLNRNNIKKVLTDNNGFSFILVLIVIVVMSILAVSLLGVTSSNMNLSAREREHQGTYYIAESGATIKLEEVKSIVLDAYNSSENTNEFFTEIENNLKLGTPDPLTNYTFQESFGKTPHLNVTVEEVENRNNDSDIKIYKIVSKGGIGNRERTVEALFTASWPGVRETPPPVYIQDYVAAHASGNIHLDGGAEIIGSVSTNGPRGAVTTTSGAAIRGTIFPDLERNYELPDREVFDFPTFPRPPNHRIGDHDVVRNGSIRITNWQASGYEFDITENFYIPELIIDSNRNLTLNVGHSDKEIVVDHLNLPNGHIELKGSGNLTIYVSDQITMGSGSKINENGDISKLNIYLKGSNNPSHPKNINLSGSQEIYGSIYAEDANLNFTSGAGFQGHIVTGGESVYLSGGFKGTSDSLLFYAPNARVTIAGGAELFGSIIGQTINMTGGTRITYSPQSLESLPFFPNYEQEEIEPPTLNELLQVGTIKER</sequence>
<dbReference type="Proteomes" id="UP000790580">
    <property type="component" value="Unassembled WGS sequence"/>
</dbReference>
<dbReference type="InterPro" id="IPR025746">
    <property type="entry name" value="PilX_N_dom"/>
</dbReference>
<dbReference type="EMBL" id="JAHQCR010000045">
    <property type="protein sequence ID" value="MBU9721920.1"/>
    <property type="molecule type" value="Genomic_DNA"/>
</dbReference>
<feature type="domain" description="Type 4 fimbrial biogenesis protein PilX N-terminal" evidence="2">
    <location>
        <begin position="16"/>
        <end position="63"/>
    </location>
</feature>
<evidence type="ECO:0000313" key="4">
    <source>
        <dbReference type="EMBL" id="MBU9721920.1"/>
    </source>
</evidence>
<name>A0ABS6JXT7_9BACI</name>
<dbReference type="Pfam" id="PF14341">
    <property type="entry name" value="PilX_N"/>
    <property type="match status" value="1"/>
</dbReference>
<feature type="domain" description="DUF7305" evidence="3">
    <location>
        <begin position="281"/>
        <end position="398"/>
    </location>
</feature>
<keyword evidence="5" id="KW-1185">Reference proteome</keyword>
<dbReference type="Pfam" id="PF23981">
    <property type="entry name" value="DUF7305"/>
    <property type="match status" value="1"/>
</dbReference>
<keyword evidence="1" id="KW-1133">Transmembrane helix</keyword>
<keyword evidence="1" id="KW-0472">Membrane</keyword>
<keyword evidence="1" id="KW-0812">Transmembrane</keyword>
<proteinExistence type="predicted"/>
<organism evidence="4 5">
    <name type="scientific">Evansella alkalicola</name>
    <dbReference type="NCBI Taxonomy" id="745819"/>
    <lineage>
        <taxon>Bacteria</taxon>
        <taxon>Bacillati</taxon>
        <taxon>Bacillota</taxon>
        <taxon>Bacilli</taxon>
        <taxon>Bacillales</taxon>
        <taxon>Bacillaceae</taxon>
        <taxon>Evansella</taxon>
    </lineage>
</organism>
<comment type="caution">
    <text evidence="4">The sequence shown here is derived from an EMBL/GenBank/DDBJ whole genome shotgun (WGS) entry which is preliminary data.</text>
</comment>
<feature type="transmembrane region" description="Helical" evidence="1">
    <location>
        <begin position="16"/>
        <end position="39"/>
    </location>
</feature>
<gene>
    <name evidence="4" type="ORF">KS407_10785</name>
</gene>
<accession>A0ABS6JXT7</accession>
<dbReference type="InterPro" id="IPR055729">
    <property type="entry name" value="DUF7305"/>
</dbReference>
<evidence type="ECO:0000313" key="5">
    <source>
        <dbReference type="Proteomes" id="UP000790580"/>
    </source>
</evidence>
<evidence type="ECO:0000256" key="1">
    <source>
        <dbReference type="SAM" id="Phobius"/>
    </source>
</evidence>
<evidence type="ECO:0000259" key="3">
    <source>
        <dbReference type="Pfam" id="PF23981"/>
    </source>
</evidence>